<comment type="caution">
    <text evidence="1">The sequence shown here is derived from an EMBL/GenBank/DDBJ whole genome shotgun (WGS) entry which is preliminary data.</text>
</comment>
<dbReference type="Proteomes" id="UP000252884">
    <property type="component" value="Unassembled WGS sequence"/>
</dbReference>
<dbReference type="InterPro" id="IPR015813">
    <property type="entry name" value="Pyrv/PenolPyrv_kinase-like_dom"/>
</dbReference>
<organism evidence="1 2">
    <name type="scientific">Pseudorhodoferax soli</name>
    <dbReference type="NCBI Taxonomy" id="545864"/>
    <lineage>
        <taxon>Bacteria</taxon>
        <taxon>Pseudomonadati</taxon>
        <taxon>Pseudomonadota</taxon>
        <taxon>Betaproteobacteria</taxon>
        <taxon>Burkholderiales</taxon>
        <taxon>Comamonadaceae</taxon>
    </lineage>
</organism>
<dbReference type="PANTHER" id="PTHR42905:SF5">
    <property type="entry name" value="CARBOXYVINYL-CARBOXYPHOSPHONATE PHOSPHORYLMUTASE, CHLOROPLASTIC"/>
    <property type="match status" value="1"/>
</dbReference>
<name>A0A368XJA4_9BURK</name>
<dbReference type="EMBL" id="QPJK01000011">
    <property type="protein sequence ID" value="RCW66114.1"/>
    <property type="molecule type" value="Genomic_DNA"/>
</dbReference>
<evidence type="ECO:0000313" key="1">
    <source>
        <dbReference type="EMBL" id="RCW66114.1"/>
    </source>
</evidence>
<dbReference type="PANTHER" id="PTHR42905">
    <property type="entry name" value="PHOSPHOENOLPYRUVATE CARBOXYLASE"/>
    <property type="match status" value="1"/>
</dbReference>
<dbReference type="AlphaFoldDB" id="A0A368XJA4"/>
<dbReference type="RefSeq" id="WP_114471488.1">
    <property type="nucleotide sequence ID" value="NZ_QPJK01000011.1"/>
</dbReference>
<dbReference type="SUPFAM" id="SSF51621">
    <property type="entry name" value="Phosphoenolpyruvate/pyruvate domain"/>
    <property type="match status" value="1"/>
</dbReference>
<dbReference type="Pfam" id="PF13714">
    <property type="entry name" value="PEP_mutase"/>
    <property type="match status" value="1"/>
</dbReference>
<sequence>MTSFRQVLRQRVNDGSTLWFGGAQDALSALLVDQSDFDGIFSTGFGISASLLGQPDMELYTLSENVATVNRMANVVKKPIFVDADTGYGSVLNMGRTVREFEKAGAAALQIEDQISPKRCPAATTTSTLVSVEDALSRIKAALDARHDPNLLIVARTDAMDPNEALDRAASYAEAGADLIQPISRTFSRYEQLVQLREVSGRRLSLQLMAGTWMTSLTRAQIEGVAAFASYPIAGLLTTVHAVQANLAELARRRSGDFANLPFEQTSMAAFKDLIGWHALEEQQARYETGHSH</sequence>
<keyword evidence="2" id="KW-1185">Reference proteome</keyword>
<gene>
    <name evidence="1" type="ORF">DES41_11172</name>
</gene>
<proteinExistence type="predicted"/>
<dbReference type="InterPro" id="IPR040442">
    <property type="entry name" value="Pyrv_kinase-like_dom_sf"/>
</dbReference>
<dbReference type="OrthoDB" id="9771433at2"/>
<accession>A0A368XJA4</accession>
<dbReference type="Gene3D" id="3.20.20.60">
    <property type="entry name" value="Phosphoenolpyruvate-binding domains"/>
    <property type="match status" value="1"/>
</dbReference>
<evidence type="ECO:0000313" key="2">
    <source>
        <dbReference type="Proteomes" id="UP000252884"/>
    </source>
</evidence>
<dbReference type="GO" id="GO:0016833">
    <property type="term" value="F:oxo-acid-lyase activity"/>
    <property type="evidence" value="ECO:0007669"/>
    <property type="project" value="UniProtKB-ARBA"/>
</dbReference>
<reference evidence="1 2" key="1">
    <citation type="submission" date="2018-07" db="EMBL/GenBank/DDBJ databases">
        <title>Genomic Encyclopedia of Type Strains, Phase IV (KMG-IV): sequencing the most valuable type-strain genomes for metagenomic binning, comparative biology and taxonomic classification.</title>
        <authorList>
            <person name="Goeker M."/>
        </authorList>
    </citation>
    <scope>NUCLEOTIDE SEQUENCE [LARGE SCALE GENOMIC DNA]</scope>
    <source>
        <strain evidence="1 2">DSM 21634</strain>
    </source>
</reference>
<dbReference type="CDD" id="cd00377">
    <property type="entry name" value="ICL_PEPM"/>
    <property type="match status" value="1"/>
</dbReference>
<dbReference type="InterPro" id="IPR039556">
    <property type="entry name" value="ICL/PEPM"/>
</dbReference>
<protein>
    <submittedName>
        <fullName evidence="1">Methylisocitrate lyase</fullName>
    </submittedName>
</protein>
<keyword evidence="1" id="KW-0456">Lyase</keyword>